<dbReference type="Proteomes" id="UP000054477">
    <property type="component" value="Unassembled WGS sequence"/>
</dbReference>
<sequence length="109" mass="12552">MAQHEELITLAKKHAMKGVSLQNALVYHKAVEVNTDLGLGERKSMTEMRDLIKSDPMYHNLTKEQEEEMKNEVLAFCNVKKKVARMTNKSSAQDYRRVCGNMEVFIVLH</sequence>
<proteinExistence type="predicted"/>
<dbReference type="HOGENOM" id="CLU_2184402_0_0_1"/>
<keyword evidence="2" id="KW-1185">Reference proteome</keyword>
<gene>
    <name evidence="1" type="ORF">K443DRAFT_4278</name>
</gene>
<dbReference type="AlphaFoldDB" id="A0A0C9XIR8"/>
<reference evidence="2" key="2">
    <citation type="submission" date="2015-01" db="EMBL/GenBank/DDBJ databases">
        <title>Evolutionary Origins and Diversification of the Mycorrhizal Mutualists.</title>
        <authorList>
            <consortium name="DOE Joint Genome Institute"/>
            <consortium name="Mycorrhizal Genomics Consortium"/>
            <person name="Kohler A."/>
            <person name="Kuo A."/>
            <person name="Nagy L.G."/>
            <person name="Floudas D."/>
            <person name="Copeland A."/>
            <person name="Barry K.W."/>
            <person name="Cichocki N."/>
            <person name="Veneault-Fourrey C."/>
            <person name="LaButti K."/>
            <person name="Lindquist E.A."/>
            <person name="Lipzen A."/>
            <person name="Lundell T."/>
            <person name="Morin E."/>
            <person name="Murat C."/>
            <person name="Riley R."/>
            <person name="Ohm R."/>
            <person name="Sun H."/>
            <person name="Tunlid A."/>
            <person name="Henrissat B."/>
            <person name="Grigoriev I.V."/>
            <person name="Hibbett D.S."/>
            <person name="Martin F."/>
        </authorList>
    </citation>
    <scope>NUCLEOTIDE SEQUENCE [LARGE SCALE GENOMIC DNA]</scope>
    <source>
        <strain evidence="2">LaAM-08-1</strain>
    </source>
</reference>
<reference evidence="1 2" key="1">
    <citation type="submission" date="2014-04" db="EMBL/GenBank/DDBJ databases">
        <authorList>
            <consortium name="DOE Joint Genome Institute"/>
            <person name="Kuo A."/>
            <person name="Kohler A."/>
            <person name="Nagy L.G."/>
            <person name="Floudas D."/>
            <person name="Copeland A."/>
            <person name="Barry K.W."/>
            <person name="Cichocki N."/>
            <person name="Veneault-Fourrey C."/>
            <person name="LaButti K."/>
            <person name="Lindquist E.A."/>
            <person name="Lipzen A."/>
            <person name="Lundell T."/>
            <person name="Morin E."/>
            <person name="Murat C."/>
            <person name="Sun H."/>
            <person name="Tunlid A."/>
            <person name="Henrissat B."/>
            <person name="Grigoriev I.V."/>
            <person name="Hibbett D.S."/>
            <person name="Martin F."/>
            <person name="Nordberg H.P."/>
            <person name="Cantor M.N."/>
            <person name="Hua S.X."/>
        </authorList>
    </citation>
    <scope>NUCLEOTIDE SEQUENCE [LARGE SCALE GENOMIC DNA]</scope>
    <source>
        <strain evidence="1 2">LaAM-08-1</strain>
    </source>
</reference>
<name>A0A0C9XIR8_9AGAR</name>
<evidence type="ECO:0000313" key="1">
    <source>
        <dbReference type="EMBL" id="KIK04921.1"/>
    </source>
</evidence>
<organism evidence="1 2">
    <name type="scientific">Laccaria amethystina LaAM-08-1</name>
    <dbReference type="NCBI Taxonomy" id="1095629"/>
    <lineage>
        <taxon>Eukaryota</taxon>
        <taxon>Fungi</taxon>
        <taxon>Dikarya</taxon>
        <taxon>Basidiomycota</taxon>
        <taxon>Agaricomycotina</taxon>
        <taxon>Agaricomycetes</taxon>
        <taxon>Agaricomycetidae</taxon>
        <taxon>Agaricales</taxon>
        <taxon>Agaricineae</taxon>
        <taxon>Hydnangiaceae</taxon>
        <taxon>Laccaria</taxon>
    </lineage>
</organism>
<dbReference type="OrthoDB" id="2999252at2759"/>
<accession>A0A0C9XIR8</accession>
<dbReference type="EMBL" id="KN838565">
    <property type="protein sequence ID" value="KIK04921.1"/>
    <property type="molecule type" value="Genomic_DNA"/>
</dbReference>
<evidence type="ECO:0000313" key="2">
    <source>
        <dbReference type="Proteomes" id="UP000054477"/>
    </source>
</evidence>
<protein>
    <submittedName>
        <fullName evidence="1">Uncharacterized protein</fullName>
    </submittedName>
</protein>